<evidence type="ECO:0000313" key="1">
    <source>
        <dbReference type="EMBL" id="DAF93547.1"/>
    </source>
</evidence>
<protein>
    <submittedName>
        <fullName evidence="1">Uncharacterized protein</fullName>
    </submittedName>
</protein>
<organism evidence="1">
    <name type="scientific">Myoviridae sp. ctshb19</name>
    <dbReference type="NCBI Taxonomy" id="2825194"/>
    <lineage>
        <taxon>Viruses</taxon>
        <taxon>Duplodnaviria</taxon>
        <taxon>Heunggongvirae</taxon>
        <taxon>Uroviricota</taxon>
        <taxon>Caudoviricetes</taxon>
    </lineage>
</organism>
<sequence>MLIYRLETVEGHGPYNVPGEYKKAREELDHATGTPVEKYQKALKVIQRMTDRQNLCSKLPQHLDPDSAEMLASVKHTPKQFKRDIADSDYVYAWRTLAHMRRYVRTRLRQQFHDGGFTVGVYRLNRDSALRFFDGQIAFRKSSAQLVKRLSLLEL</sequence>
<name>A0A8S5UGJ8_9CAUD</name>
<dbReference type="EMBL" id="BK016086">
    <property type="protein sequence ID" value="DAF93547.1"/>
    <property type="molecule type" value="Genomic_DNA"/>
</dbReference>
<accession>A0A8S5UGJ8</accession>
<reference evidence="1" key="1">
    <citation type="journal article" date="2021" name="Proc. Natl. Acad. Sci. U.S.A.">
        <title>A Catalog of Tens of Thousands of Viruses from Human Metagenomes Reveals Hidden Associations with Chronic Diseases.</title>
        <authorList>
            <person name="Tisza M.J."/>
            <person name="Buck C.B."/>
        </authorList>
    </citation>
    <scope>NUCLEOTIDE SEQUENCE</scope>
    <source>
        <strain evidence="1">Ctshb19</strain>
    </source>
</reference>
<proteinExistence type="predicted"/>